<dbReference type="STRING" id="1807.MOBUDSM44075_05016"/>
<organism evidence="2 3">
    <name type="scientific">Mycolicibacterium obuense</name>
    <dbReference type="NCBI Taxonomy" id="1807"/>
    <lineage>
        <taxon>Bacteria</taxon>
        <taxon>Bacillati</taxon>
        <taxon>Actinomycetota</taxon>
        <taxon>Actinomycetes</taxon>
        <taxon>Mycobacteriales</taxon>
        <taxon>Mycobacteriaceae</taxon>
        <taxon>Mycolicibacterium</taxon>
    </lineage>
</organism>
<feature type="transmembrane region" description="Helical" evidence="1">
    <location>
        <begin position="50"/>
        <end position="73"/>
    </location>
</feature>
<dbReference type="CDD" id="cd17339">
    <property type="entry name" value="MFS_NIMT_CynX_like"/>
    <property type="match status" value="1"/>
</dbReference>
<dbReference type="PATRIC" id="fig|1807.13.peg.3372"/>
<dbReference type="InterPro" id="IPR036259">
    <property type="entry name" value="MFS_trans_sf"/>
</dbReference>
<protein>
    <submittedName>
        <fullName evidence="2">MFS transporter</fullName>
    </submittedName>
</protein>
<name>A0A0M2K0X0_9MYCO</name>
<feature type="transmembrane region" description="Helical" evidence="1">
    <location>
        <begin position="366"/>
        <end position="388"/>
    </location>
</feature>
<gene>
    <name evidence="2" type="ORF">WN67_17180</name>
</gene>
<dbReference type="Pfam" id="PF07690">
    <property type="entry name" value="MFS_1"/>
    <property type="match status" value="1"/>
</dbReference>
<feature type="transmembrane region" description="Helical" evidence="1">
    <location>
        <begin position="304"/>
        <end position="325"/>
    </location>
</feature>
<keyword evidence="1" id="KW-0472">Membrane</keyword>
<accession>A0A0M2K0X0</accession>
<evidence type="ECO:0000313" key="2">
    <source>
        <dbReference type="EMBL" id="KKF00786.1"/>
    </source>
</evidence>
<feature type="transmembrane region" description="Helical" evidence="1">
    <location>
        <begin position="279"/>
        <end position="298"/>
    </location>
</feature>
<dbReference type="GO" id="GO:0022857">
    <property type="term" value="F:transmembrane transporter activity"/>
    <property type="evidence" value="ECO:0007669"/>
    <property type="project" value="InterPro"/>
</dbReference>
<dbReference type="SUPFAM" id="SSF103473">
    <property type="entry name" value="MFS general substrate transporter"/>
    <property type="match status" value="1"/>
</dbReference>
<feature type="transmembrane region" description="Helical" evidence="1">
    <location>
        <begin position="337"/>
        <end position="360"/>
    </location>
</feature>
<keyword evidence="3" id="KW-1185">Reference proteome</keyword>
<evidence type="ECO:0000256" key="1">
    <source>
        <dbReference type="SAM" id="Phobius"/>
    </source>
</evidence>
<dbReference type="EMBL" id="LAUZ02000037">
    <property type="protein sequence ID" value="KKF00786.1"/>
    <property type="molecule type" value="Genomic_DNA"/>
</dbReference>
<feature type="transmembrane region" description="Helical" evidence="1">
    <location>
        <begin position="246"/>
        <end position="267"/>
    </location>
</feature>
<feature type="transmembrane region" description="Helical" evidence="1">
    <location>
        <begin position="212"/>
        <end position="234"/>
    </location>
</feature>
<dbReference type="InterPro" id="IPR052524">
    <property type="entry name" value="MFS_Cyanate_Porter"/>
</dbReference>
<dbReference type="Proteomes" id="UP000034150">
    <property type="component" value="Unassembled WGS sequence"/>
</dbReference>
<feature type="transmembrane region" description="Helical" evidence="1">
    <location>
        <begin position="142"/>
        <end position="161"/>
    </location>
</feature>
<reference evidence="2 3" key="1">
    <citation type="journal article" date="2015" name="Genome Announc.">
        <title>Draft Genome Sequence of Mycobacterium obuense Strain UC1, Isolated from Patient Sputum.</title>
        <authorList>
            <person name="Greninger A.L."/>
            <person name="Cunningham G."/>
            <person name="Hsu E.D."/>
            <person name="Yu J.M."/>
            <person name="Chiu C.Y."/>
            <person name="Miller S."/>
        </authorList>
    </citation>
    <scope>NUCLEOTIDE SEQUENCE [LARGE SCALE GENOMIC DNA]</scope>
    <source>
        <strain evidence="2 3">UC1</strain>
    </source>
</reference>
<dbReference type="PANTHER" id="PTHR23523">
    <property type="match status" value="1"/>
</dbReference>
<evidence type="ECO:0000313" key="3">
    <source>
        <dbReference type="Proteomes" id="UP000034150"/>
    </source>
</evidence>
<comment type="caution">
    <text evidence="2">The sequence shown here is derived from an EMBL/GenBank/DDBJ whole genome shotgun (WGS) entry which is preliminary data.</text>
</comment>
<dbReference type="Gene3D" id="1.20.1250.20">
    <property type="entry name" value="MFS general substrate transporter like domains"/>
    <property type="match status" value="2"/>
</dbReference>
<feature type="transmembrane region" description="Helical" evidence="1">
    <location>
        <begin position="108"/>
        <end position="130"/>
    </location>
</feature>
<dbReference type="AlphaFoldDB" id="A0A0M2K0X0"/>
<feature type="transmembrane region" description="Helical" evidence="1">
    <location>
        <begin position="85"/>
        <end position="102"/>
    </location>
</feature>
<dbReference type="PANTHER" id="PTHR23523:SF2">
    <property type="entry name" value="2-NITROIMIDAZOLE TRANSPORTER"/>
    <property type="match status" value="1"/>
</dbReference>
<keyword evidence="1" id="KW-0812">Transmembrane</keyword>
<dbReference type="InterPro" id="IPR011701">
    <property type="entry name" value="MFS"/>
</dbReference>
<feature type="transmembrane region" description="Helical" evidence="1">
    <location>
        <begin position="173"/>
        <end position="191"/>
    </location>
</feature>
<sequence>MPSTVTHHRPRAGVVTILSAVAIMFVAANLRPAVVAVAPLVGDIKSATGWGSGITGLLTTLPVLVFGLVAPFAPRCAARFGIERTVFGAMVVLVVASAVRVMPTPAALFAGSALAGVGIGVCNVVLPSLIKRDFVRHSGLMTGLYSMTLSGGAAAAAALTIPIDDALGGDWRLALASWGLCAAVAVLLWVPQLRRVHRISAGRPAASLWRNPIAWAITAFMAAQSFIFYTFTAWLPEVLVDRGMSASSAGAVLALGQVAGLVMSLLAPIVAGRFADQRVVTMAALGLTAAGFVGLLTTTTAPTLWTMLVMAGPGASISLALLFMVLRSTSTDQTSQVSGMAQSVGYVVAAIGPVAIGALHDETGSWTVAMGVLSLVLIPQAVSALWAARDVTMDGHQKSR</sequence>
<keyword evidence="1" id="KW-1133">Transmembrane helix</keyword>
<proteinExistence type="predicted"/>
<feature type="transmembrane region" description="Helical" evidence="1">
    <location>
        <begin position="12"/>
        <end position="30"/>
    </location>
</feature>